<evidence type="ECO:0000313" key="1">
    <source>
        <dbReference type="EMBL" id="KGJ90414.1"/>
    </source>
</evidence>
<organism evidence="1 2">
    <name type="scientific">Colwellia psychrerythraea</name>
    <name type="common">Vibrio psychroerythus</name>
    <dbReference type="NCBI Taxonomy" id="28229"/>
    <lineage>
        <taxon>Bacteria</taxon>
        <taxon>Pseudomonadati</taxon>
        <taxon>Pseudomonadota</taxon>
        <taxon>Gammaproteobacteria</taxon>
        <taxon>Alteromonadales</taxon>
        <taxon>Colwelliaceae</taxon>
        <taxon>Colwellia</taxon>
    </lineage>
</organism>
<dbReference type="AlphaFoldDB" id="A0A099KHX3"/>
<gene>
    <name evidence="1" type="ORF">GAB14E_3657</name>
</gene>
<comment type="caution">
    <text evidence="1">The sequence shown here is derived from an EMBL/GenBank/DDBJ whole genome shotgun (WGS) entry which is preliminary data.</text>
</comment>
<evidence type="ECO:0000313" key="2">
    <source>
        <dbReference type="Proteomes" id="UP000029868"/>
    </source>
</evidence>
<dbReference type="OrthoDB" id="6228469at2"/>
<dbReference type="EMBL" id="JQEC01000047">
    <property type="protein sequence ID" value="KGJ90414.1"/>
    <property type="molecule type" value="Genomic_DNA"/>
</dbReference>
<dbReference type="PATRIC" id="fig|28229.3.peg.3578"/>
<dbReference type="RefSeq" id="WP_033083562.1">
    <property type="nucleotide sequence ID" value="NZ_JQEC01000047.1"/>
</dbReference>
<name>A0A099KHX3_COLPS</name>
<reference evidence="1 2" key="1">
    <citation type="submission" date="2014-08" db="EMBL/GenBank/DDBJ databases">
        <title>Genomic and Phenotypic Diversity of Colwellia psychrerythraea strains from Disparate Marine Basins.</title>
        <authorList>
            <person name="Techtmann S.M."/>
            <person name="Stelling S.C."/>
            <person name="Utturkar S.M."/>
            <person name="Alshibli N."/>
            <person name="Harris A."/>
            <person name="Brown S.D."/>
            <person name="Hazen T.C."/>
        </authorList>
    </citation>
    <scope>NUCLEOTIDE SEQUENCE [LARGE SCALE GENOMIC DNA]</scope>
    <source>
        <strain evidence="1 2">GAB14E</strain>
    </source>
</reference>
<protein>
    <submittedName>
        <fullName evidence="1">Uncharacterized protein</fullName>
    </submittedName>
</protein>
<accession>A0A099KHX3</accession>
<sequence>MYALLTLDLDKNITSLEREKFNAHIKDSGWRKLAKVTTTWFTSYAESATEQKIINEVKLDVAAAAKYSGITVYDAAVNVSQSEPSLF</sequence>
<proteinExistence type="predicted"/>
<dbReference type="Proteomes" id="UP000029868">
    <property type="component" value="Unassembled WGS sequence"/>
</dbReference>